<accession>D5SWW4</accession>
<evidence type="ECO:0000256" key="1">
    <source>
        <dbReference type="SAM" id="MobiDB-lite"/>
    </source>
</evidence>
<dbReference type="STRING" id="521674.Plim_1632"/>
<feature type="region of interest" description="Disordered" evidence="1">
    <location>
        <begin position="1"/>
        <end position="30"/>
    </location>
</feature>
<dbReference type="AlphaFoldDB" id="D5SWW4"/>
<reference evidence="2 3" key="1">
    <citation type="journal article" date="2010" name="Stand. Genomic Sci.">
        <title>Complete genome sequence of Planctomyces limnophilus type strain (Mu 290).</title>
        <authorList>
            <person name="Labutti K."/>
            <person name="Sikorski J."/>
            <person name="Schneider S."/>
            <person name="Nolan M."/>
            <person name="Lucas S."/>
            <person name="Glavina Del Rio T."/>
            <person name="Tice H."/>
            <person name="Cheng J.F."/>
            <person name="Goodwin L."/>
            <person name="Pitluck S."/>
            <person name="Liolios K."/>
            <person name="Ivanova N."/>
            <person name="Mavromatis K."/>
            <person name="Mikhailova N."/>
            <person name="Pati A."/>
            <person name="Chen A."/>
            <person name="Palaniappan K."/>
            <person name="Land M."/>
            <person name="Hauser L."/>
            <person name="Chang Y.J."/>
            <person name="Jeffries C.D."/>
            <person name="Tindall B.J."/>
            <person name="Rohde M."/>
            <person name="Goker M."/>
            <person name="Woyke T."/>
            <person name="Bristow J."/>
            <person name="Eisen J.A."/>
            <person name="Markowitz V."/>
            <person name="Hugenholtz P."/>
            <person name="Kyrpides N.C."/>
            <person name="Klenk H.P."/>
            <person name="Lapidus A."/>
        </authorList>
    </citation>
    <scope>NUCLEOTIDE SEQUENCE [LARGE SCALE GENOMIC DNA]</scope>
    <source>
        <strain evidence="3">ATCC 43296 / DSM 3776 / IFAM 1008 / 290</strain>
    </source>
</reference>
<protein>
    <submittedName>
        <fullName evidence="2">Uncharacterized protein</fullName>
    </submittedName>
</protein>
<keyword evidence="3" id="KW-1185">Reference proteome</keyword>
<name>D5SWW4_PLAL2</name>
<dbReference type="EMBL" id="CP001744">
    <property type="protein sequence ID" value="ADG67464.1"/>
    <property type="molecule type" value="Genomic_DNA"/>
</dbReference>
<sequence length="60" mass="6529">MLARRPSQLTAISAGPAANPDPTAKVLQPTQLRDHSRAFHSRGLMEQSATCIVPLLEMVF</sequence>
<proteinExistence type="predicted"/>
<dbReference type="KEGG" id="plm:Plim_1632"/>
<organism evidence="2 3">
    <name type="scientific">Planctopirus limnophila (strain ATCC 43296 / DSM 3776 / IFAM 1008 / Mu 290)</name>
    <name type="common">Planctomyces limnophilus</name>
    <dbReference type="NCBI Taxonomy" id="521674"/>
    <lineage>
        <taxon>Bacteria</taxon>
        <taxon>Pseudomonadati</taxon>
        <taxon>Planctomycetota</taxon>
        <taxon>Planctomycetia</taxon>
        <taxon>Planctomycetales</taxon>
        <taxon>Planctomycetaceae</taxon>
        <taxon>Planctopirus</taxon>
    </lineage>
</organism>
<evidence type="ECO:0000313" key="3">
    <source>
        <dbReference type="Proteomes" id="UP000002220"/>
    </source>
</evidence>
<dbReference type="HOGENOM" id="CLU_2937688_0_0_0"/>
<gene>
    <name evidence="2" type="ordered locus">Plim_1632</name>
</gene>
<evidence type="ECO:0000313" key="2">
    <source>
        <dbReference type="EMBL" id="ADG67464.1"/>
    </source>
</evidence>
<dbReference type="Proteomes" id="UP000002220">
    <property type="component" value="Chromosome"/>
</dbReference>